<reference evidence="1" key="1">
    <citation type="submission" date="2023-04" db="EMBL/GenBank/DDBJ databases">
        <title>A chromosome-level genome assembly of the parasitoid wasp Eretmocerus hayati.</title>
        <authorList>
            <person name="Zhong Y."/>
            <person name="Liu S."/>
            <person name="Liu Y."/>
        </authorList>
    </citation>
    <scope>NUCLEOTIDE SEQUENCE</scope>
    <source>
        <strain evidence="1">ZJU_SS_LIU_2023</strain>
    </source>
</reference>
<evidence type="ECO:0000313" key="1">
    <source>
        <dbReference type="EMBL" id="KAJ8675285.1"/>
    </source>
</evidence>
<dbReference type="Proteomes" id="UP001239111">
    <property type="component" value="Chromosome 2"/>
</dbReference>
<accession>A0ACC2P0H4</accession>
<proteinExistence type="predicted"/>
<evidence type="ECO:0000313" key="2">
    <source>
        <dbReference type="Proteomes" id="UP001239111"/>
    </source>
</evidence>
<gene>
    <name evidence="1" type="ORF">QAD02_011071</name>
</gene>
<keyword evidence="2" id="KW-1185">Reference proteome</keyword>
<sequence length="199" mass="22880">MESTKKEKSRSEYRRQDAELMVAGPPLDFSFRNATSIKDLVDVSARSYRVGKMPEKPLSTGLYLTSSIWLSNNSLENLSHLEELVTELVGGTRDVRWLDLAYNILSDVDDELLKFKKLTILYLHGNRISDMNSLVKLRKLTHLRTLTLHGNPLEQMPAYRRYVVAILPQITNLDFSPVLEIERRRALPTGFFKTIRVDS</sequence>
<protein>
    <submittedName>
        <fullName evidence="1">Uncharacterized protein</fullName>
    </submittedName>
</protein>
<dbReference type="EMBL" id="CM056742">
    <property type="protein sequence ID" value="KAJ8675285.1"/>
    <property type="molecule type" value="Genomic_DNA"/>
</dbReference>
<organism evidence="1 2">
    <name type="scientific">Eretmocerus hayati</name>
    <dbReference type="NCBI Taxonomy" id="131215"/>
    <lineage>
        <taxon>Eukaryota</taxon>
        <taxon>Metazoa</taxon>
        <taxon>Ecdysozoa</taxon>
        <taxon>Arthropoda</taxon>
        <taxon>Hexapoda</taxon>
        <taxon>Insecta</taxon>
        <taxon>Pterygota</taxon>
        <taxon>Neoptera</taxon>
        <taxon>Endopterygota</taxon>
        <taxon>Hymenoptera</taxon>
        <taxon>Apocrita</taxon>
        <taxon>Proctotrupomorpha</taxon>
        <taxon>Chalcidoidea</taxon>
        <taxon>Aphelinidae</taxon>
        <taxon>Aphelininae</taxon>
        <taxon>Eretmocerus</taxon>
    </lineage>
</organism>
<name>A0ACC2P0H4_9HYME</name>
<comment type="caution">
    <text evidence="1">The sequence shown here is derived from an EMBL/GenBank/DDBJ whole genome shotgun (WGS) entry which is preliminary data.</text>
</comment>